<evidence type="ECO:0000313" key="2">
    <source>
        <dbReference type="Proteomes" id="UP000422736"/>
    </source>
</evidence>
<proteinExistence type="predicted"/>
<evidence type="ECO:0000313" key="1">
    <source>
        <dbReference type="EMBL" id="QGN16847.1"/>
    </source>
</evidence>
<dbReference type="InterPro" id="IPR013898">
    <property type="entry name" value="Atg43"/>
</dbReference>
<reference evidence="1 2" key="1">
    <citation type="submission" date="2016-03" db="EMBL/GenBank/DDBJ databases">
        <title>How can Kluyveromyces marxianus grow so fast - potential evolutionary course in Saccharomyces Complex revealed by comparative genomics.</title>
        <authorList>
            <person name="Mo W."/>
            <person name="Lu W."/>
            <person name="Yang X."/>
            <person name="Qi J."/>
            <person name="Lv H."/>
        </authorList>
    </citation>
    <scope>NUCLEOTIDE SEQUENCE [LARGE SCALE GENOMIC DNA]</scope>
    <source>
        <strain evidence="1 2">FIM1</strain>
    </source>
</reference>
<dbReference type="PANTHER" id="PTHR38699:SF1">
    <property type="entry name" value="MITOPHAGY RECEPTOR ATG43"/>
    <property type="match status" value="1"/>
</dbReference>
<gene>
    <name evidence="1" type="ORF">FIM1_3572</name>
</gene>
<protein>
    <submittedName>
        <fullName evidence="1">Uncharacterized protein</fullName>
    </submittedName>
</protein>
<dbReference type="Proteomes" id="UP000422736">
    <property type="component" value="Chromosome 5"/>
</dbReference>
<accession>A0ABX6EXQ7</accession>
<dbReference type="PANTHER" id="PTHR38699">
    <property type="entry name" value="CHROMOSOME 1, WHOLE GENOME SHOTGUN SEQUENCE"/>
    <property type="match status" value="1"/>
</dbReference>
<dbReference type="EMBL" id="CP015058">
    <property type="protein sequence ID" value="QGN16847.1"/>
    <property type="molecule type" value="Genomic_DNA"/>
</dbReference>
<sequence>MTRGVSRLNGDGAESLGRPALPDLRFEQTFRQSLRKEALKQHKLTVSKSDGSVVDPPITAYVVAKVVFKDILLGPFVQGVLLSSFLIVTRPYLLYCRRAGLNFARRITATVRSWVVAVGSVETI</sequence>
<keyword evidence="2" id="KW-1185">Reference proteome</keyword>
<name>A0ABX6EXQ7_KLUMA</name>
<reference evidence="1 2" key="2">
    <citation type="submission" date="2019-11" db="EMBL/GenBank/DDBJ databases">
        <authorList>
            <person name="Lu H."/>
        </authorList>
    </citation>
    <scope>NUCLEOTIDE SEQUENCE [LARGE SCALE GENOMIC DNA]</scope>
    <source>
        <strain evidence="1 2">FIM1</strain>
    </source>
</reference>
<organism evidence="1 2">
    <name type="scientific">Kluyveromyces marxianus</name>
    <name type="common">Yeast</name>
    <name type="synonym">Candida kefyr</name>
    <dbReference type="NCBI Taxonomy" id="4911"/>
    <lineage>
        <taxon>Eukaryota</taxon>
        <taxon>Fungi</taxon>
        <taxon>Dikarya</taxon>
        <taxon>Ascomycota</taxon>
        <taxon>Saccharomycotina</taxon>
        <taxon>Saccharomycetes</taxon>
        <taxon>Saccharomycetales</taxon>
        <taxon>Saccharomycetaceae</taxon>
        <taxon>Kluyveromyces</taxon>
    </lineage>
</organism>